<dbReference type="PANTHER" id="PTHR10366">
    <property type="entry name" value="NAD DEPENDENT EPIMERASE/DEHYDRATASE"/>
    <property type="match status" value="1"/>
</dbReference>
<proteinExistence type="predicted"/>
<comment type="caution">
    <text evidence="3">The sequence shown here is derived from an EMBL/GenBank/DDBJ whole genome shotgun (WGS) entry which is preliminary data.</text>
</comment>
<name>A0A6A4P4K0_LUPAL</name>
<protein>
    <submittedName>
        <fullName evidence="3">Putative anthocyanidin reductase ((2R,3R)-flavan-3-ol-forming)</fullName>
    </submittedName>
</protein>
<evidence type="ECO:0000313" key="4">
    <source>
        <dbReference type="Proteomes" id="UP000447434"/>
    </source>
</evidence>
<accession>A0A6A4P4K0</accession>
<dbReference type="OrthoDB" id="2735536at2759"/>
<reference evidence="4" key="1">
    <citation type="journal article" date="2020" name="Nat. Commun.">
        <title>Genome sequence of the cluster root forming white lupin.</title>
        <authorList>
            <person name="Hufnagel B."/>
            <person name="Marques A."/>
            <person name="Soriano A."/>
            <person name="Marques L."/>
            <person name="Divol F."/>
            <person name="Doumas P."/>
            <person name="Sallet E."/>
            <person name="Mancinotti D."/>
            <person name="Carrere S."/>
            <person name="Marande W."/>
            <person name="Arribat S."/>
            <person name="Keller J."/>
            <person name="Huneau C."/>
            <person name="Blein T."/>
            <person name="Aime D."/>
            <person name="Laguerre M."/>
            <person name="Taylor J."/>
            <person name="Schubert V."/>
            <person name="Nelson M."/>
            <person name="Geu-Flores F."/>
            <person name="Crespi M."/>
            <person name="Gallardo-Guerrero K."/>
            <person name="Delaux P.-M."/>
            <person name="Salse J."/>
            <person name="Berges H."/>
            <person name="Guyot R."/>
            <person name="Gouzy J."/>
            <person name="Peret B."/>
        </authorList>
    </citation>
    <scope>NUCLEOTIDE SEQUENCE [LARGE SCALE GENOMIC DNA]</scope>
    <source>
        <strain evidence="4">cv. Amiga</strain>
    </source>
</reference>
<dbReference type="FunFam" id="3.40.50.720:FF:000645">
    <property type="entry name" value="Anthocyanidin reductase ((2S)-flavan-3-ol-forming)"/>
    <property type="match status" value="1"/>
</dbReference>
<keyword evidence="1" id="KW-0521">NADP</keyword>
<dbReference type="Pfam" id="PF01370">
    <property type="entry name" value="Epimerase"/>
    <property type="match status" value="1"/>
</dbReference>
<keyword evidence="2" id="KW-0560">Oxidoreductase</keyword>
<organism evidence="3 4">
    <name type="scientific">Lupinus albus</name>
    <name type="common">White lupine</name>
    <name type="synonym">Lupinus termis</name>
    <dbReference type="NCBI Taxonomy" id="3870"/>
    <lineage>
        <taxon>Eukaryota</taxon>
        <taxon>Viridiplantae</taxon>
        <taxon>Streptophyta</taxon>
        <taxon>Embryophyta</taxon>
        <taxon>Tracheophyta</taxon>
        <taxon>Spermatophyta</taxon>
        <taxon>Magnoliopsida</taxon>
        <taxon>eudicotyledons</taxon>
        <taxon>Gunneridae</taxon>
        <taxon>Pentapetalae</taxon>
        <taxon>rosids</taxon>
        <taxon>fabids</taxon>
        <taxon>Fabales</taxon>
        <taxon>Fabaceae</taxon>
        <taxon>Papilionoideae</taxon>
        <taxon>50 kb inversion clade</taxon>
        <taxon>genistoids sensu lato</taxon>
        <taxon>core genistoids</taxon>
        <taxon>Genisteae</taxon>
        <taxon>Lupinus</taxon>
    </lineage>
</organism>
<gene>
    <name evidence="3" type="ORF">Lalb_Chr18g0044341</name>
</gene>
<dbReference type="SUPFAM" id="SSF51735">
    <property type="entry name" value="NAD(P)-binding Rossmann-fold domains"/>
    <property type="match status" value="1"/>
</dbReference>
<keyword evidence="4" id="KW-1185">Reference proteome</keyword>
<dbReference type="GO" id="GO:0016616">
    <property type="term" value="F:oxidoreductase activity, acting on the CH-OH group of donors, NAD or NADP as acceptor"/>
    <property type="evidence" value="ECO:0007669"/>
    <property type="project" value="TreeGrafter"/>
</dbReference>
<evidence type="ECO:0000256" key="1">
    <source>
        <dbReference type="ARBA" id="ARBA00022857"/>
    </source>
</evidence>
<dbReference type="CDD" id="cd08958">
    <property type="entry name" value="FR_SDR_e"/>
    <property type="match status" value="1"/>
</dbReference>
<dbReference type="Gene3D" id="3.40.50.720">
    <property type="entry name" value="NAD(P)-binding Rossmann-like Domain"/>
    <property type="match status" value="1"/>
</dbReference>
<dbReference type="InterPro" id="IPR036291">
    <property type="entry name" value="NAD(P)-bd_dom_sf"/>
</dbReference>
<dbReference type="Proteomes" id="UP000447434">
    <property type="component" value="Chromosome 18"/>
</dbReference>
<sequence>MMKKSCKVCVTGGTGYIGSYLVKKLLDKGYTVHATLRDLKNESKVSLLKSLPHSEGKLLLFEADIYKPIEFEAAIQGCEFVFHVATPLAHEVGSQYKDISEASLGGTKSIIMACVRAGTVKRLIYTASVVSASPLKDDESGFNDFMDETCWTPLNDSLAYLSMNDFHKDYVYSKTLTEKHILSYGENENGEGLEVVTLPCGLVGGDTLQSFTPTSVAVLISHVTHNENAFKSLEFLENLLGKIPIVHVDDVCEAHIFCMENDSISGRYLCASSYISSKDIQNYYALHYPEFNVKKQENVDVVKKDIKYKSTKLCDKGFVYKYDTKMILDDTIKCARRFGDI</sequence>
<dbReference type="InterPro" id="IPR050425">
    <property type="entry name" value="NAD(P)_dehydrat-like"/>
</dbReference>
<dbReference type="InterPro" id="IPR001509">
    <property type="entry name" value="Epimerase_deHydtase"/>
</dbReference>
<dbReference type="PANTHER" id="PTHR10366:SF696">
    <property type="entry name" value="OS07G0601900 PROTEIN"/>
    <property type="match status" value="1"/>
</dbReference>
<dbReference type="EMBL" id="WOCE01000018">
    <property type="protein sequence ID" value="KAE9593557.1"/>
    <property type="molecule type" value="Genomic_DNA"/>
</dbReference>
<dbReference type="AlphaFoldDB" id="A0A6A4P4K0"/>
<evidence type="ECO:0000313" key="3">
    <source>
        <dbReference type="EMBL" id="KAE9593557.1"/>
    </source>
</evidence>
<evidence type="ECO:0000256" key="2">
    <source>
        <dbReference type="ARBA" id="ARBA00023002"/>
    </source>
</evidence>